<dbReference type="VEuPathDB" id="VectorBase:AALB014301"/>
<keyword evidence="2" id="KW-1185">Reference proteome</keyword>
<evidence type="ECO:0000313" key="2">
    <source>
        <dbReference type="Proteomes" id="UP000069272"/>
    </source>
</evidence>
<dbReference type="AlphaFoldDB" id="A0A182FXC9"/>
<reference evidence="1 2" key="1">
    <citation type="journal article" date="2017" name="G3 (Bethesda)">
        <title>The Physical Genome Mapping of Anopheles albimanus Corrected Scaffold Misassemblies and Identified Interarm Rearrangements in Genus Anopheles.</title>
        <authorList>
            <person name="Artemov G.N."/>
            <person name="Peery A.N."/>
            <person name="Jiang X."/>
            <person name="Tu Z."/>
            <person name="Stegniy V.N."/>
            <person name="Sharakhova M.V."/>
            <person name="Sharakhov I.V."/>
        </authorList>
    </citation>
    <scope>NUCLEOTIDE SEQUENCE [LARGE SCALE GENOMIC DNA]</scope>
    <source>
        <strain evidence="1 2">ALBI9_A</strain>
    </source>
</reference>
<protein>
    <submittedName>
        <fullName evidence="1">Uncharacterized protein</fullName>
    </submittedName>
</protein>
<sequence>MRLVLADGSPRFLLVTIQ</sequence>
<reference evidence="1" key="2">
    <citation type="submission" date="2022-08" db="UniProtKB">
        <authorList>
            <consortium name="EnsemblMetazoa"/>
        </authorList>
    </citation>
    <scope>IDENTIFICATION</scope>
    <source>
        <strain evidence="1">STECLA/ALBI9_A</strain>
    </source>
</reference>
<dbReference type="Proteomes" id="UP000069272">
    <property type="component" value="Chromosome 2R"/>
</dbReference>
<name>A0A182FXC9_ANOAL</name>
<evidence type="ECO:0000313" key="1">
    <source>
        <dbReference type="EnsemblMetazoa" id="AALB014301-PA"/>
    </source>
</evidence>
<accession>A0A182FXC9</accession>
<proteinExistence type="predicted"/>
<organism evidence="1 2">
    <name type="scientific">Anopheles albimanus</name>
    <name type="common">New world malaria mosquito</name>
    <dbReference type="NCBI Taxonomy" id="7167"/>
    <lineage>
        <taxon>Eukaryota</taxon>
        <taxon>Metazoa</taxon>
        <taxon>Ecdysozoa</taxon>
        <taxon>Arthropoda</taxon>
        <taxon>Hexapoda</taxon>
        <taxon>Insecta</taxon>
        <taxon>Pterygota</taxon>
        <taxon>Neoptera</taxon>
        <taxon>Endopterygota</taxon>
        <taxon>Diptera</taxon>
        <taxon>Nematocera</taxon>
        <taxon>Culicoidea</taxon>
        <taxon>Culicidae</taxon>
        <taxon>Anophelinae</taxon>
        <taxon>Anopheles</taxon>
    </lineage>
</organism>
<dbReference type="EnsemblMetazoa" id="AALB014301-RA">
    <property type="protein sequence ID" value="AALB014301-PA"/>
    <property type="gene ID" value="AALB014301"/>
</dbReference>